<evidence type="ECO:0000256" key="2">
    <source>
        <dbReference type="RuleBase" id="RU362097"/>
    </source>
</evidence>
<dbReference type="PANTHER" id="PTHR30203">
    <property type="entry name" value="OUTER MEMBRANE CATION EFFLUX PROTEIN"/>
    <property type="match status" value="1"/>
</dbReference>
<keyword evidence="2" id="KW-0564">Palmitate</keyword>
<dbReference type="Pfam" id="PF02321">
    <property type="entry name" value="OEP"/>
    <property type="match status" value="2"/>
</dbReference>
<sequence length="477" mass="52252">MKKKLIVAGFLPLLIIMGACTQFTPQPRTNPEGSLPAAYSLYPEEPATPDRWWQNFDDDELSGLVETALTANMDLLQAWARLKQANASAVKSGAAKYPSLDASGDYSHTRTRPESGGPAYNTETHELGLAASYELDLWGRINATTMADTLEANATREDMAATAMTVASEVASRWLEIKAQRELEKLVRAQIKTNETYLELIELRFENALSTALDVYQQREAVASAKSKLPPILLKQQTLHNQLNLLLGKPAGSTIVLAERPLPDMPAPPASGLPADLLAKRPDVRAAGLRLHSADWSVAAARADRLPSLSLTGNGQFNGAQLATLFDGWMYALAASITGPIFDGGSRRAEVERTRAVAEEHLYAYRETVLTAVMEVENAMAGEQWQRKYVAALQAELDAARNNFKEALARYVAGLTEYLDVLSALTSVQNLEISLVTNRLELLQYRIGLYEALGGDWMHALPLAEDQKDESPNEEQG</sequence>
<organism evidence="3 4">
    <name type="scientific">Pseudodesulfovibrio senegalensis</name>
    <dbReference type="NCBI Taxonomy" id="1721087"/>
    <lineage>
        <taxon>Bacteria</taxon>
        <taxon>Pseudomonadati</taxon>
        <taxon>Thermodesulfobacteriota</taxon>
        <taxon>Desulfovibrionia</taxon>
        <taxon>Desulfovibrionales</taxon>
        <taxon>Desulfovibrionaceae</taxon>
    </lineage>
</organism>
<comment type="similarity">
    <text evidence="1 2">Belongs to the outer membrane factor (OMF) (TC 1.B.17) family.</text>
</comment>
<dbReference type="PANTHER" id="PTHR30203:SF33">
    <property type="entry name" value="BLR4455 PROTEIN"/>
    <property type="match status" value="1"/>
</dbReference>
<keyword evidence="2" id="KW-1134">Transmembrane beta strand</keyword>
<dbReference type="Proteomes" id="UP000438699">
    <property type="component" value="Unassembled WGS sequence"/>
</dbReference>
<dbReference type="SUPFAM" id="SSF56954">
    <property type="entry name" value="Outer membrane efflux proteins (OEP)"/>
    <property type="match status" value="1"/>
</dbReference>
<comment type="subcellular location">
    <subcellularLocation>
        <location evidence="2">Cell membrane</location>
        <topology evidence="2">Lipid-anchor</topology>
    </subcellularLocation>
</comment>
<dbReference type="GO" id="GO:0005886">
    <property type="term" value="C:plasma membrane"/>
    <property type="evidence" value="ECO:0007669"/>
    <property type="project" value="UniProtKB-SubCell"/>
</dbReference>
<accession>A0A6N6N4W2</accession>
<dbReference type="Gene3D" id="2.20.200.10">
    <property type="entry name" value="Outer membrane efflux proteins (OEP)"/>
    <property type="match status" value="1"/>
</dbReference>
<dbReference type="InterPro" id="IPR010131">
    <property type="entry name" value="MdtP/NodT-like"/>
</dbReference>
<comment type="caution">
    <text evidence="3">The sequence shown here is derived from an EMBL/GenBank/DDBJ whole genome shotgun (WGS) entry which is preliminary data.</text>
</comment>
<feature type="signal peptide" evidence="2">
    <location>
        <begin position="1"/>
        <end position="21"/>
    </location>
</feature>
<dbReference type="Gene3D" id="1.20.1600.10">
    <property type="entry name" value="Outer membrane efflux proteins (OEP)"/>
    <property type="match status" value="1"/>
</dbReference>
<dbReference type="NCBIfam" id="TIGR01845">
    <property type="entry name" value="outer_NodT"/>
    <property type="match status" value="1"/>
</dbReference>
<dbReference type="EMBL" id="WAIE01000002">
    <property type="protein sequence ID" value="KAB1442268.1"/>
    <property type="molecule type" value="Genomic_DNA"/>
</dbReference>
<feature type="chain" id="PRO_5027151673" evidence="2">
    <location>
        <begin position="22"/>
        <end position="477"/>
    </location>
</feature>
<evidence type="ECO:0000256" key="1">
    <source>
        <dbReference type="ARBA" id="ARBA00007613"/>
    </source>
</evidence>
<keyword evidence="2" id="KW-0812">Transmembrane</keyword>
<gene>
    <name evidence="3" type="ORF">F8A88_07370</name>
</gene>
<evidence type="ECO:0000313" key="4">
    <source>
        <dbReference type="Proteomes" id="UP000438699"/>
    </source>
</evidence>
<proteinExistence type="inferred from homology"/>
<keyword evidence="2" id="KW-0449">Lipoprotein</keyword>
<dbReference type="PROSITE" id="PS51257">
    <property type="entry name" value="PROKAR_LIPOPROTEIN"/>
    <property type="match status" value="1"/>
</dbReference>
<dbReference type="GO" id="GO:0015562">
    <property type="term" value="F:efflux transmembrane transporter activity"/>
    <property type="evidence" value="ECO:0007669"/>
    <property type="project" value="InterPro"/>
</dbReference>
<dbReference type="InterPro" id="IPR003423">
    <property type="entry name" value="OMP_efflux"/>
</dbReference>
<reference evidence="3 4" key="1">
    <citation type="journal article" date="2017" name="Int. J. Syst. Evol. Microbiol.">
        <title>Desulfovibrio senegalensis sp. nov., a mesophilic sulfate reducer isolated from marine sediment.</title>
        <authorList>
            <person name="Thioye A."/>
            <person name="Gam Z.B.A."/>
            <person name="Mbengue M."/>
            <person name="Cayol J.L."/>
            <person name="Joseph-Bartoli M."/>
            <person name="Toure-Kane C."/>
            <person name="Labat M."/>
        </authorList>
    </citation>
    <scope>NUCLEOTIDE SEQUENCE [LARGE SCALE GENOMIC DNA]</scope>
    <source>
        <strain evidence="3 4">DSM 101509</strain>
    </source>
</reference>
<keyword evidence="2" id="KW-0732">Signal</keyword>
<dbReference type="AlphaFoldDB" id="A0A6N6N4W2"/>
<dbReference type="RefSeq" id="WP_151150489.1">
    <property type="nucleotide sequence ID" value="NZ_WAIE01000002.1"/>
</dbReference>
<evidence type="ECO:0000313" key="3">
    <source>
        <dbReference type="EMBL" id="KAB1442268.1"/>
    </source>
</evidence>
<dbReference type="OrthoDB" id="9783163at2"/>
<keyword evidence="2" id="KW-0472">Membrane</keyword>
<protein>
    <submittedName>
        <fullName evidence="3">Efflux transporter outer membrane subunit</fullName>
    </submittedName>
</protein>
<keyword evidence="4" id="KW-1185">Reference proteome</keyword>
<name>A0A6N6N4W2_9BACT</name>